<dbReference type="InterPro" id="IPR053521">
    <property type="entry name" value="McjB-like"/>
</dbReference>
<proteinExistence type="predicted"/>
<dbReference type="EMBL" id="FMZK01000013">
    <property type="protein sequence ID" value="SDD89333.1"/>
    <property type="molecule type" value="Genomic_DNA"/>
</dbReference>
<evidence type="ECO:0000256" key="2">
    <source>
        <dbReference type="SAM" id="Phobius"/>
    </source>
</evidence>
<gene>
    <name evidence="4" type="ORF">SAMN05216505_11342</name>
</gene>
<feature type="compositionally biased region" description="Low complexity" evidence="1">
    <location>
        <begin position="133"/>
        <end position="146"/>
    </location>
</feature>
<dbReference type="InterPro" id="IPR008792">
    <property type="entry name" value="PQQD"/>
</dbReference>
<dbReference type="STRING" id="67344.SAMN05216505_11342"/>
<feature type="compositionally biased region" description="Basic and acidic residues" evidence="1">
    <location>
        <begin position="84"/>
        <end position="95"/>
    </location>
</feature>
<feature type="domain" description="Microcin J25-processing protein McjB C-terminal" evidence="3">
    <location>
        <begin position="173"/>
        <end position="278"/>
    </location>
</feature>
<dbReference type="Pfam" id="PF13471">
    <property type="entry name" value="Transglut_core3"/>
    <property type="match status" value="1"/>
</dbReference>
<dbReference type="InterPro" id="IPR041881">
    <property type="entry name" value="PqqD_sf"/>
</dbReference>
<feature type="transmembrane region" description="Helical" evidence="2">
    <location>
        <begin position="156"/>
        <end position="178"/>
    </location>
</feature>
<protein>
    <submittedName>
        <fullName evidence="4">Coenzyme PQQ synthesis protein D (PqqD)</fullName>
    </submittedName>
</protein>
<evidence type="ECO:0000313" key="5">
    <source>
        <dbReference type="Proteomes" id="UP000182100"/>
    </source>
</evidence>
<dbReference type="Gene3D" id="1.10.10.1150">
    <property type="entry name" value="Coenzyme PQQ synthesis protein D (PqqD)"/>
    <property type="match status" value="1"/>
</dbReference>
<feature type="compositionally biased region" description="Pro residues" evidence="1">
    <location>
        <begin position="102"/>
        <end position="115"/>
    </location>
</feature>
<keyword evidence="2" id="KW-1133">Transmembrane helix</keyword>
<dbReference type="Proteomes" id="UP000182100">
    <property type="component" value="Unassembled WGS sequence"/>
</dbReference>
<evidence type="ECO:0000259" key="3">
    <source>
        <dbReference type="Pfam" id="PF13471"/>
    </source>
</evidence>
<dbReference type="InterPro" id="IPR032708">
    <property type="entry name" value="McjB_C"/>
</dbReference>
<evidence type="ECO:0000313" key="4">
    <source>
        <dbReference type="EMBL" id="SDD89333.1"/>
    </source>
</evidence>
<keyword evidence="2" id="KW-0812">Transmembrane</keyword>
<dbReference type="Pfam" id="PF05402">
    <property type="entry name" value="PqqD"/>
    <property type="match status" value="1"/>
</dbReference>
<name>A0A1G6YH60_9ACTN</name>
<evidence type="ECO:0000256" key="1">
    <source>
        <dbReference type="SAM" id="MobiDB-lite"/>
    </source>
</evidence>
<accession>A0A1G6YH60</accession>
<keyword evidence="2" id="KW-0472">Membrane</keyword>
<dbReference type="NCBIfam" id="NF033537">
    <property type="entry name" value="lasso_biosyn_B2"/>
    <property type="match status" value="1"/>
</dbReference>
<reference evidence="5" key="1">
    <citation type="submission" date="2016-10" db="EMBL/GenBank/DDBJ databases">
        <authorList>
            <person name="Varghese N."/>
            <person name="Submissions S."/>
        </authorList>
    </citation>
    <scope>NUCLEOTIDE SEQUENCE [LARGE SCALE GENOMIC DNA]</scope>
    <source>
        <strain evidence="5">CGMCC 4.3504</strain>
    </source>
</reference>
<organism evidence="4 5">
    <name type="scientific">Streptomyces prasinopilosus</name>
    <dbReference type="NCBI Taxonomy" id="67344"/>
    <lineage>
        <taxon>Bacteria</taxon>
        <taxon>Bacillati</taxon>
        <taxon>Actinomycetota</taxon>
        <taxon>Actinomycetes</taxon>
        <taxon>Kitasatosporales</taxon>
        <taxon>Streptomycetaceae</taxon>
        <taxon>Streptomyces</taxon>
    </lineage>
</organism>
<sequence>MTRLRVPGHIQESPAPHGGSVLVDLRSGHCFAMNPAARALWQEWSRGQDLDSTVRLLGSSHPGSPREQISQDVRRFADELIRRGLLTTDDRDPRTRAAHPRTPAPRGPAPVPAAPPAHHATPGQDAPRPGDLRATAETATAATPPRTDSRAGARRTVLVTAAGLLGLLVALLVIRLPFHVVLRLAGWTVRTWCWRDATPHQATASLSAVRRAAGLYPGRAACLEESLATLVVLALTGRRAHWCLGTAHDPHRFHAWVETRGVPVVLPGEDFPAGFRRILST</sequence>
<keyword evidence="5" id="KW-1185">Reference proteome</keyword>
<dbReference type="RefSeq" id="WP_055575204.1">
    <property type="nucleotide sequence ID" value="NZ_FMZK01000013.1"/>
</dbReference>
<feature type="region of interest" description="Disordered" evidence="1">
    <location>
        <begin position="84"/>
        <end position="151"/>
    </location>
</feature>
<dbReference type="AlphaFoldDB" id="A0A1G6YH60"/>